<dbReference type="EMBL" id="CP015249">
    <property type="protein sequence ID" value="ANB18024.1"/>
    <property type="molecule type" value="Genomic_DNA"/>
</dbReference>
<feature type="signal peptide" evidence="4">
    <location>
        <begin position="1"/>
        <end position="28"/>
    </location>
</feature>
<dbReference type="STRING" id="1300342.I596_2004"/>
<name>A0A160DUR7_9GAMM</name>
<keyword evidence="6" id="KW-1185">Reference proteome</keyword>
<keyword evidence="1 4" id="KW-0645">Protease</keyword>
<dbReference type="OrthoDB" id="5483530at2"/>
<reference evidence="5 6" key="1">
    <citation type="submission" date="2016-04" db="EMBL/GenBank/DDBJ databases">
        <title>Complete genome sequence of Dokdonella koreensis DS-123T.</title>
        <authorList>
            <person name="Kim J.F."/>
            <person name="Lee H."/>
            <person name="Kwak M.-J."/>
        </authorList>
    </citation>
    <scope>NUCLEOTIDE SEQUENCE [LARGE SCALE GENOMIC DNA]</scope>
    <source>
        <strain evidence="5 6">DS-123</strain>
    </source>
</reference>
<comment type="similarity">
    <text evidence="4">Belongs to the peptidase S1B family.</text>
</comment>
<evidence type="ECO:0000256" key="2">
    <source>
        <dbReference type="ARBA" id="ARBA00022801"/>
    </source>
</evidence>
<dbReference type="GO" id="GO:0008236">
    <property type="term" value="F:serine-type peptidase activity"/>
    <property type="evidence" value="ECO:0007669"/>
    <property type="project" value="UniProtKB-KW"/>
</dbReference>
<dbReference type="SUPFAM" id="SSF50494">
    <property type="entry name" value="Trypsin-like serine proteases"/>
    <property type="match status" value="1"/>
</dbReference>
<proteinExistence type="inferred from homology"/>
<dbReference type="InterPro" id="IPR008256">
    <property type="entry name" value="Peptidase_S1B"/>
</dbReference>
<dbReference type="GO" id="GO:0006508">
    <property type="term" value="P:proteolysis"/>
    <property type="evidence" value="ECO:0007669"/>
    <property type="project" value="UniProtKB-KW"/>
</dbReference>
<evidence type="ECO:0000256" key="3">
    <source>
        <dbReference type="ARBA" id="ARBA00022825"/>
    </source>
</evidence>
<keyword evidence="2 4" id="KW-0378">Hydrolase</keyword>
<evidence type="ECO:0000256" key="1">
    <source>
        <dbReference type="ARBA" id="ARBA00022670"/>
    </source>
</evidence>
<feature type="chain" id="PRO_5007747492" description="Serine protease" evidence="4">
    <location>
        <begin position="29"/>
        <end position="754"/>
    </location>
</feature>
<dbReference type="EC" id="3.4.21.-" evidence="4"/>
<protein>
    <recommendedName>
        <fullName evidence="4">Serine protease</fullName>
        <ecNumber evidence="4">3.4.21.-</ecNumber>
    </recommendedName>
</protein>
<keyword evidence="4" id="KW-0732">Signal</keyword>
<dbReference type="KEGG" id="dko:I596_2004"/>
<dbReference type="RefSeq" id="WP_067646845.1">
    <property type="nucleotide sequence ID" value="NZ_CP015249.1"/>
</dbReference>
<organism evidence="5 6">
    <name type="scientific">Dokdonella koreensis DS-123</name>
    <dbReference type="NCBI Taxonomy" id="1300342"/>
    <lineage>
        <taxon>Bacteria</taxon>
        <taxon>Pseudomonadati</taxon>
        <taxon>Pseudomonadota</taxon>
        <taxon>Gammaproteobacteria</taxon>
        <taxon>Lysobacterales</taxon>
        <taxon>Rhodanobacteraceae</taxon>
        <taxon>Dokdonella</taxon>
    </lineage>
</organism>
<dbReference type="PRINTS" id="PR00839">
    <property type="entry name" value="V8PROTEASE"/>
</dbReference>
<keyword evidence="3 4" id="KW-0720">Serine protease</keyword>
<evidence type="ECO:0000256" key="4">
    <source>
        <dbReference type="RuleBase" id="RU004296"/>
    </source>
</evidence>
<accession>A0A160DUR7</accession>
<dbReference type="InterPro" id="IPR009003">
    <property type="entry name" value="Peptidase_S1_PA"/>
</dbReference>
<evidence type="ECO:0000313" key="6">
    <source>
        <dbReference type="Proteomes" id="UP000076830"/>
    </source>
</evidence>
<sequence length="754" mass="80366">MHGKTPEPRSARTSTAVATSLLALLALAQGPQADAIPPSTGLPTINYWRDACEVDAGLPETAELKRVVDATAFIIDPALIHFRVDTQSYEIQTSRFTAFDGYTFSPSSHFYDEQVIYFAEGHPGRSAFLVGPDSIVTTPHTASWADLNGYYVLFGYDSVPDGTGGCLEPDLAHFPPEKVRRISGHLNGYGVYGDYLVGFLDQPVLDRPFLRVRRDGHAEIGDEATVVGHPARLAKKMDTAGRIAGLSGDTPLVQTVHTLRFSSGSPLYNLTRQYVELAVAYGGGCARYVCVDPSSSGCRAWDLVSQCPSTPSALNNSIKPFAAQLDPLTLQVTPLSVYTSGMPGTGFSQPVTTYTLGAPVGGVYASATIDYRIDPPDAAAGGPYLSILSSIPLSGTLAAGQTLSFDVEAVMPPAQDCGIFPREFAVHDLTHGFTDRVRQTLEVGYTAFSVPERLLELDGIEQPYQATRALTIENLRTTAASIRVRADQAWLTLDGVEGTPTQLPQRVLTIPGGQSATVMVGLAPAATALTPNTTHQAGIVVESTTTTCNLTAPITVAVGFAPGTLTLRQAVGAAVPPATSNGPHDALVSSIDVPETFCIDQVVARYHFDHLPGSYATTTWLTESGWQLQRPGGSGRWTPLWDQNIAPSCSGIRPDPPEEVCYLYSASKDECLFTGTERQQDCEVVALGNARRPVLAACPPTDPSCEPLADLAGQPAHGLWSMTIDDRIVDGVTPQPVVRGWSLQFRGSGTCTGK</sequence>
<dbReference type="Proteomes" id="UP000076830">
    <property type="component" value="Chromosome"/>
</dbReference>
<evidence type="ECO:0000313" key="5">
    <source>
        <dbReference type="EMBL" id="ANB18024.1"/>
    </source>
</evidence>
<dbReference type="AlphaFoldDB" id="A0A160DUR7"/>
<gene>
    <name evidence="5" type="ORF">I596_2004</name>
</gene>